<organism evidence="1 2">
    <name type="scientific">Thauera sinica</name>
    <dbReference type="NCBI Taxonomy" id="2665146"/>
    <lineage>
        <taxon>Bacteria</taxon>
        <taxon>Pseudomonadati</taxon>
        <taxon>Pseudomonadota</taxon>
        <taxon>Betaproteobacteria</taxon>
        <taxon>Rhodocyclales</taxon>
        <taxon>Zoogloeaceae</taxon>
        <taxon>Thauera</taxon>
    </lineage>
</organism>
<name>A0ABW1AKV3_9RHOO</name>
<dbReference type="EMBL" id="JBHSOG010000002">
    <property type="protein sequence ID" value="MFC5767809.1"/>
    <property type="molecule type" value="Genomic_DNA"/>
</dbReference>
<dbReference type="RefSeq" id="WP_096447079.1">
    <property type="nucleotide sequence ID" value="NZ_JBHSOG010000002.1"/>
</dbReference>
<gene>
    <name evidence="1" type="ORF">ACFPTN_00325</name>
</gene>
<accession>A0ABW1AKV3</accession>
<protein>
    <submittedName>
        <fullName evidence="1">Uncharacterized protein</fullName>
    </submittedName>
</protein>
<evidence type="ECO:0000313" key="1">
    <source>
        <dbReference type="EMBL" id="MFC5767809.1"/>
    </source>
</evidence>
<reference evidence="2" key="1">
    <citation type="journal article" date="2019" name="Int. J. Syst. Evol. Microbiol.">
        <title>The Global Catalogue of Microorganisms (GCM) 10K type strain sequencing project: providing services to taxonomists for standard genome sequencing and annotation.</title>
        <authorList>
            <consortium name="The Broad Institute Genomics Platform"/>
            <consortium name="The Broad Institute Genome Sequencing Center for Infectious Disease"/>
            <person name="Wu L."/>
            <person name="Ma J."/>
        </authorList>
    </citation>
    <scope>NUCLEOTIDE SEQUENCE [LARGE SCALE GENOMIC DNA]</scope>
    <source>
        <strain evidence="2">SHR3</strain>
    </source>
</reference>
<sequence>MSTRELRELERLEWRVLGALRPVDGVTGMPLRAADGTVQVEAAGTRIVRNRSGLFVIHAWERLAAYSRHFDLPPEDPAAGSEVLELVVRDLSGRYLPRLVGMALPRDPEGEAGDSLFAPLDVPLYPAPTAGLGTNWCALRVSVFRNPPGDAGGPGDALGGALLRVVSGGRVVARGLTDWRGEGLVPVAGVPVTTWSEEEGAVVVSSIAATVEVFFDPDAGTRVSRSAVAAGRPPARLPLVDPDGLEARRAALPAARRDLSLAARGAPHLNLGLDLP</sequence>
<keyword evidence="2" id="KW-1185">Reference proteome</keyword>
<proteinExistence type="predicted"/>
<dbReference type="Proteomes" id="UP001595974">
    <property type="component" value="Unassembled WGS sequence"/>
</dbReference>
<comment type="caution">
    <text evidence="1">The sequence shown here is derived from an EMBL/GenBank/DDBJ whole genome shotgun (WGS) entry which is preliminary data.</text>
</comment>
<evidence type="ECO:0000313" key="2">
    <source>
        <dbReference type="Proteomes" id="UP001595974"/>
    </source>
</evidence>